<feature type="transmembrane region" description="Helical" evidence="1">
    <location>
        <begin position="304"/>
        <end position="327"/>
    </location>
</feature>
<feature type="transmembrane region" description="Helical" evidence="1">
    <location>
        <begin position="334"/>
        <end position="351"/>
    </location>
</feature>
<feature type="transmembrane region" description="Helical" evidence="1">
    <location>
        <begin position="124"/>
        <end position="147"/>
    </location>
</feature>
<protein>
    <submittedName>
        <fullName evidence="2">Wzy</fullName>
    </submittedName>
</protein>
<keyword evidence="1" id="KW-1133">Transmembrane helix</keyword>
<sequence length="385" mass="44804">MNIKPKINAIYFFLFGFLYYIVSPVISLYFFDKSWFVLIAKQHVKLNDYGLAYSFISILCLLIFSLAYIIFSNLKLLKTNIGEKEKEHKLLPLIIFIIILSLLLFTIIKSYYSGVSLFSGYNEGYNISLLGPLATISFSSIIFMFYFEKRKYKTGFFIIYLISNVFLLGMGSRMFFLIGLISIAINEYNRNPKIIKTLRFHILSISLFLFILFIGIWRSNSELSLEKLLGIFFAEPLFTSISAINYLHIIENESLIKIPWDVIASFLNFIPSELFKDKIVIISEISYDIKSYSPFGASSLLTNIYINFGILFPIYIFSIGMVFGILSKLSYNKLIYSIYITTLPLLMFHFFREGFITYIKIQFFNGLIFPIFIILLISFLLRVKR</sequence>
<accession>A0A385JMS9</accession>
<name>A0A385JMS9_PROVU</name>
<feature type="transmembrane region" description="Helical" evidence="1">
    <location>
        <begin position="12"/>
        <end position="31"/>
    </location>
</feature>
<keyword evidence="1" id="KW-0472">Membrane</keyword>
<proteinExistence type="predicted"/>
<feature type="transmembrane region" description="Helical" evidence="1">
    <location>
        <begin position="197"/>
        <end position="217"/>
    </location>
</feature>
<feature type="transmembrane region" description="Helical" evidence="1">
    <location>
        <begin position="229"/>
        <end position="250"/>
    </location>
</feature>
<feature type="transmembrane region" description="Helical" evidence="1">
    <location>
        <begin position="363"/>
        <end position="381"/>
    </location>
</feature>
<keyword evidence="1" id="KW-0812">Transmembrane</keyword>
<evidence type="ECO:0000313" key="2">
    <source>
        <dbReference type="EMBL" id="AXY99635.1"/>
    </source>
</evidence>
<dbReference type="EMBL" id="KY710706">
    <property type="protein sequence ID" value="AXY99635.1"/>
    <property type="molecule type" value="Genomic_DNA"/>
</dbReference>
<dbReference type="AlphaFoldDB" id="A0A385JMS9"/>
<feature type="transmembrane region" description="Helical" evidence="1">
    <location>
        <begin position="91"/>
        <end position="112"/>
    </location>
</feature>
<evidence type="ECO:0000256" key="1">
    <source>
        <dbReference type="SAM" id="Phobius"/>
    </source>
</evidence>
<organism evidence="2">
    <name type="scientific">Proteus vulgaris</name>
    <dbReference type="NCBI Taxonomy" id="585"/>
    <lineage>
        <taxon>Bacteria</taxon>
        <taxon>Pseudomonadati</taxon>
        <taxon>Pseudomonadota</taxon>
        <taxon>Gammaproteobacteria</taxon>
        <taxon>Enterobacterales</taxon>
        <taxon>Morganellaceae</taxon>
        <taxon>Proteus</taxon>
    </lineage>
</organism>
<feature type="transmembrane region" description="Helical" evidence="1">
    <location>
        <begin position="51"/>
        <end position="71"/>
    </location>
</feature>
<reference evidence="2" key="1">
    <citation type="journal article" date="2017" name="PLoS ONE">
        <title>Genetic diversity of the O antigens of Proteus species and the development of a suspension array for molecular serotyping.</title>
        <authorList>
            <person name="Yu X."/>
            <person name="Torzewska A."/>
            <person name="Zhang X."/>
            <person name="Yin Z."/>
            <person name="Drzewiecka D."/>
            <person name="Cao H."/>
            <person name="Liu B."/>
            <person name="Knirel Y.A."/>
            <person name="Rozalski A."/>
            <person name="Wang L."/>
        </authorList>
    </citation>
    <scope>NUCLEOTIDE SEQUENCE</scope>
    <source>
        <strain evidence="2">PrK 55/57</strain>
    </source>
</reference>
<feature type="transmembrane region" description="Helical" evidence="1">
    <location>
        <begin position="159"/>
        <end position="185"/>
    </location>
</feature>